<geneLocation type="plasmid" evidence="3 4">
    <name>pdjl-6-4</name>
</geneLocation>
<dbReference type="InterPro" id="IPR036291">
    <property type="entry name" value="NAD(P)-bd_dom_sf"/>
</dbReference>
<protein>
    <submittedName>
        <fullName evidence="3">SDR family oxidoreductase</fullName>
    </submittedName>
</protein>
<dbReference type="PRINTS" id="PR00081">
    <property type="entry name" value="GDHRDH"/>
</dbReference>
<dbReference type="Pfam" id="PF13561">
    <property type="entry name" value="adh_short_C2"/>
    <property type="match status" value="1"/>
</dbReference>
<accession>A0AB38RPC8</accession>
<comment type="similarity">
    <text evidence="1">Belongs to the short-chain dehydrogenases/reductases (SDR) family.</text>
</comment>
<dbReference type="PANTHER" id="PTHR42760">
    <property type="entry name" value="SHORT-CHAIN DEHYDROGENASES/REDUCTASES FAMILY MEMBER"/>
    <property type="match status" value="1"/>
</dbReference>
<evidence type="ECO:0000256" key="2">
    <source>
        <dbReference type="ARBA" id="ARBA00023002"/>
    </source>
</evidence>
<dbReference type="Proteomes" id="UP000831484">
    <property type="component" value="Plasmid pdjl-6-4"/>
</dbReference>
<dbReference type="CDD" id="cd05233">
    <property type="entry name" value="SDR_c"/>
    <property type="match status" value="1"/>
</dbReference>
<gene>
    <name evidence="3" type="ORF">M0639_32630</name>
</gene>
<keyword evidence="4" id="KW-1185">Reference proteome</keyword>
<name>A0AB38RPC8_RHOSG</name>
<dbReference type="EMBL" id="CP096567">
    <property type="protein sequence ID" value="UPU46494.1"/>
    <property type="molecule type" value="Genomic_DNA"/>
</dbReference>
<dbReference type="FunFam" id="3.40.50.720:FF:000084">
    <property type="entry name" value="Short-chain dehydrogenase reductase"/>
    <property type="match status" value="1"/>
</dbReference>
<dbReference type="SUPFAM" id="SSF51735">
    <property type="entry name" value="NAD(P)-binding Rossmann-fold domains"/>
    <property type="match status" value="1"/>
</dbReference>
<dbReference type="GO" id="GO:0016616">
    <property type="term" value="F:oxidoreductase activity, acting on the CH-OH group of donors, NAD or NADP as acceptor"/>
    <property type="evidence" value="ECO:0007669"/>
    <property type="project" value="TreeGrafter"/>
</dbReference>
<dbReference type="RefSeq" id="WP_064074869.1">
    <property type="nucleotide sequence ID" value="NZ_CP096567.1"/>
</dbReference>
<organism evidence="3 4">
    <name type="scientific">Rhodococcus qingshengii JCM 15477</name>
    <dbReference type="NCBI Taxonomy" id="1303681"/>
    <lineage>
        <taxon>Bacteria</taxon>
        <taxon>Bacillati</taxon>
        <taxon>Actinomycetota</taxon>
        <taxon>Actinomycetes</taxon>
        <taxon>Mycobacteriales</taxon>
        <taxon>Nocardiaceae</taxon>
        <taxon>Rhodococcus</taxon>
        <taxon>Rhodococcus erythropolis group</taxon>
    </lineage>
</organism>
<evidence type="ECO:0000313" key="4">
    <source>
        <dbReference type="Proteomes" id="UP000831484"/>
    </source>
</evidence>
<dbReference type="InterPro" id="IPR002347">
    <property type="entry name" value="SDR_fam"/>
</dbReference>
<dbReference type="Gene3D" id="3.40.50.720">
    <property type="entry name" value="NAD(P)-binding Rossmann-like Domain"/>
    <property type="match status" value="1"/>
</dbReference>
<keyword evidence="2" id="KW-0560">Oxidoreductase</keyword>
<evidence type="ECO:0000256" key="1">
    <source>
        <dbReference type="ARBA" id="ARBA00006484"/>
    </source>
</evidence>
<reference evidence="4" key="1">
    <citation type="journal article" date="2022" name="Environ. Microbiol.">
        <title>Functional analysis, diversity, and distribution of carbendazim hydrolases MheI and CbmA, responsible for the initial step in carbendazim degradation.</title>
        <authorList>
            <person name="Zhang M."/>
            <person name="Bai X."/>
            <person name="Li Q."/>
            <person name="Zhang L."/>
            <person name="Zhu Q."/>
            <person name="Gao S."/>
            <person name="Ke Z."/>
            <person name="Jiang M."/>
            <person name="Hu J."/>
            <person name="Qiu J."/>
            <person name="Hong Q."/>
        </authorList>
    </citation>
    <scope>NUCLEOTIDE SEQUENCE [LARGE SCALE GENOMIC DNA]</scope>
    <source>
        <strain evidence="4">djl-6</strain>
    </source>
</reference>
<dbReference type="AlphaFoldDB" id="A0AB38RPC8"/>
<sequence length="268" mass="27632">MSPALNESVVVVAGGARGIGRATALRLAERGAKVAVLDVNLSAATEFDEDLTAASVEDELKNRAGDGLGVQVNLTDPEETERAIATVVERFGHLNHLFIPAGGAITPYPDSAASRTSHDDYSKLVAVNMTTVVNCCRSAVPHLKAAGGGSIITVSSGSGFKVAADGYIAGYAMSKAAVLHYSKYLAAEVGKDGIRVNCIAPGVIRTSRLIAQSKVTGFVASDEELSMIPLQRQGEPSDIADVVELLLSPLAGFLTGQLIAVDGGASIV</sequence>
<evidence type="ECO:0000313" key="3">
    <source>
        <dbReference type="EMBL" id="UPU46494.1"/>
    </source>
</evidence>
<keyword evidence="3" id="KW-0614">Plasmid</keyword>
<proteinExistence type="inferred from homology"/>
<dbReference type="PANTHER" id="PTHR42760:SF133">
    <property type="entry name" value="3-OXOACYL-[ACYL-CARRIER-PROTEIN] REDUCTASE"/>
    <property type="match status" value="1"/>
</dbReference>